<organism evidence="2 3">
    <name type="scientific">Rhipicephalus microplus</name>
    <name type="common">Cattle tick</name>
    <name type="synonym">Boophilus microplus</name>
    <dbReference type="NCBI Taxonomy" id="6941"/>
    <lineage>
        <taxon>Eukaryota</taxon>
        <taxon>Metazoa</taxon>
        <taxon>Ecdysozoa</taxon>
        <taxon>Arthropoda</taxon>
        <taxon>Chelicerata</taxon>
        <taxon>Arachnida</taxon>
        <taxon>Acari</taxon>
        <taxon>Parasitiformes</taxon>
        <taxon>Ixodida</taxon>
        <taxon>Ixodoidea</taxon>
        <taxon>Ixodidae</taxon>
        <taxon>Rhipicephalinae</taxon>
        <taxon>Rhipicephalus</taxon>
        <taxon>Boophilus</taxon>
    </lineage>
</organism>
<feature type="region of interest" description="Disordered" evidence="1">
    <location>
        <begin position="193"/>
        <end position="254"/>
    </location>
</feature>
<keyword evidence="3" id="KW-1185">Reference proteome</keyword>
<feature type="compositionally biased region" description="Polar residues" evidence="1">
    <location>
        <begin position="224"/>
        <end position="254"/>
    </location>
</feature>
<reference evidence="2" key="2">
    <citation type="submission" date="2021-09" db="EMBL/GenBank/DDBJ databases">
        <authorList>
            <person name="Jia N."/>
            <person name="Wang J."/>
            <person name="Shi W."/>
            <person name="Du L."/>
            <person name="Sun Y."/>
            <person name="Zhan W."/>
            <person name="Jiang J."/>
            <person name="Wang Q."/>
            <person name="Zhang B."/>
            <person name="Ji P."/>
            <person name="Sakyi L.B."/>
            <person name="Cui X."/>
            <person name="Yuan T."/>
            <person name="Jiang B."/>
            <person name="Yang W."/>
            <person name="Lam T.T.-Y."/>
            <person name="Chang Q."/>
            <person name="Ding S."/>
            <person name="Wang X."/>
            <person name="Zhu J."/>
            <person name="Ruan X."/>
            <person name="Zhao L."/>
            <person name="Wei J."/>
            <person name="Que T."/>
            <person name="Du C."/>
            <person name="Cheng J."/>
            <person name="Dai P."/>
            <person name="Han X."/>
            <person name="Huang E."/>
            <person name="Gao Y."/>
            <person name="Liu J."/>
            <person name="Shao H."/>
            <person name="Ye R."/>
            <person name="Li L."/>
            <person name="Wei W."/>
            <person name="Wang X."/>
            <person name="Wang C."/>
            <person name="Huo Q."/>
            <person name="Li W."/>
            <person name="Guo W."/>
            <person name="Chen H."/>
            <person name="Chen S."/>
            <person name="Zhou L."/>
            <person name="Zhou L."/>
            <person name="Ni X."/>
            <person name="Tian J."/>
            <person name="Zhou Y."/>
            <person name="Sheng Y."/>
            <person name="Liu T."/>
            <person name="Pan Y."/>
            <person name="Xia L."/>
            <person name="Li J."/>
            <person name="Zhao F."/>
            <person name="Cao W."/>
        </authorList>
    </citation>
    <scope>NUCLEOTIDE SEQUENCE</scope>
    <source>
        <strain evidence="2">Rmic-2018</strain>
        <tissue evidence="2">Larvae</tissue>
    </source>
</reference>
<feature type="compositionally biased region" description="Low complexity" evidence="1">
    <location>
        <begin position="62"/>
        <end position="72"/>
    </location>
</feature>
<dbReference type="AlphaFoldDB" id="A0A9J6CZ94"/>
<dbReference type="Proteomes" id="UP000821866">
    <property type="component" value="Unassembled WGS sequence"/>
</dbReference>
<protein>
    <submittedName>
        <fullName evidence="2">Uncharacterized protein</fullName>
    </submittedName>
</protein>
<evidence type="ECO:0000313" key="3">
    <source>
        <dbReference type="Proteomes" id="UP000821866"/>
    </source>
</evidence>
<evidence type="ECO:0000256" key="1">
    <source>
        <dbReference type="SAM" id="MobiDB-lite"/>
    </source>
</evidence>
<dbReference type="EMBL" id="JABSTU010004288">
    <property type="protein sequence ID" value="KAH7964062.1"/>
    <property type="molecule type" value="Genomic_DNA"/>
</dbReference>
<feature type="compositionally biased region" description="Basic and acidic residues" evidence="1">
    <location>
        <begin position="94"/>
        <end position="103"/>
    </location>
</feature>
<feature type="region of interest" description="Disordered" evidence="1">
    <location>
        <begin position="94"/>
        <end position="126"/>
    </location>
</feature>
<sequence length="254" mass="27658">MSSILIDHNVLGSHEKHESEKSVQNSPGRFKWSTLDSATMSQLPKEKQRLPPRSSTTVPSGPRRSAASSIATPISTEALNLFHRPNDNIFQKASGERVTRQTKEPNTFQHSADKLQKSAECRGPESSLPEETFLRLDSCVYSDASEAPLAGTLEGIRNVMLFLESFPRTSKYSSKDPTGKAAETHEMERAVAVASEPAKDMKVTNTQKADLHEHATDHSHSKFKSASTCGSCQTSCGGTEAWQSRSDCTGSSSS</sequence>
<gene>
    <name evidence="2" type="ORF">HPB51_027699</name>
</gene>
<comment type="caution">
    <text evidence="2">The sequence shown here is derived from an EMBL/GenBank/DDBJ whole genome shotgun (WGS) entry which is preliminary data.</text>
</comment>
<evidence type="ECO:0000313" key="2">
    <source>
        <dbReference type="EMBL" id="KAH7964062.1"/>
    </source>
</evidence>
<accession>A0A9J6CZ94</accession>
<feature type="region of interest" description="Disordered" evidence="1">
    <location>
        <begin position="1"/>
        <end position="72"/>
    </location>
</feature>
<reference evidence="2" key="1">
    <citation type="journal article" date="2020" name="Cell">
        <title>Large-Scale Comparative Analyses of Tick Genomes Elucidate Their Genetic Diversity and Vector Capacities.</title>
        <authorList>
            <consortium name="Tick Genome and Microbiome Consortium (TIGMIC)"/>
            <person name="Jia N."/>
            <person name="Wang J."/>
            <person name="Shi W."/>
            <person name="Du L."/>
            <person name="Sun Y."/>
            <person name="Zhan W."/>
            <person name="Jiang J.F."/>
            <person name="Wang Q."/>
            <person name="Zhang B."/>
            <person name="Ji P."/>
            <person name="Bell-Sakyi L."/>
            <person name="Cui X.M."/>
            <person name="Yuan T.T."/>
            <person name="Jiang B.G."/>
            <person name="Yang W.F."/>
            <person name="Lam T.T."/>
            <person name="Chang Q.C."/>
            <person name="Ding S.J."/>
            <person name="Wang X.J."/>
            <person name="Zhu J.G."/>
            <person name="Ruan X.D."/>
            <person name="Zhao L."/>
            <person name="Wei J.T."/>
            <person name="Ye R.Z."/>
            <person name="Que T.C."/>
            <person name="Du C.H."/>
            <person name="Zhou Y.H."/>
            <person name="Cheng J.X."/>
            <person name="Dai P.F."/>
            <person name="Guo W.B."/>
            <person name="Han X.H."/>
            <person name="Huang E.J."/>
            <person name="Li L.F."/>
            <person name="Wei W."/>
            <person name="Gao Y.C."/>
            <person name="Liu J.Z."/>
            <person name="Shao H.Z."/>
            <person name="Wang X."/>
            <person name="Wang C.C."/>
            <person name="Yang T.C."/>
            <person name="Huo Q.B."/>
            <person name="Li W."/>
            <person name="Chen H.Y."/>
            <person name="Chen S.E."/>
            <person name="Zhou L.G."/>
            <person name="Ni X.B."/>
            <person name="Tian J.H."/>
            <person name="Sheng Y."/>
            <person name="Liu T."/>
            <person name="Pan Y.S."/>
            <person name="Xia L.Y."/>
            <person name="Li J."/>
            <person name="Zhao F."/>
            <person name="Cao W.C."/>
        </authorList>
    </citation>
    <scope>NUCLEOTIDE SEQUENCE</scope>
    <source>
        <strain evidence="2">Rmic-2018</strain>
    </source>
</reference>
<feature type="compositionally biased region" description="Basic and acidic residues" evidence="1">
    <location>
        <begin position="209"/>
        <end position="220"/>
    </location>
</feature>
<feature type="compositionally biased region" description="Basic and acidic residues" evidence="1">
    <location>
        <begin position="111"/>
        <end position="123"/>
    </location>
</feature>
<proteinExistence type="predicted"/>
<name>A0A9J6CZ94_RHIMP</name>